<evidence type="ECO:0000256" key="2">
    <source>
        <dbReference type="ARBA" id="ARBA00022490"/>
    </source>
</evidence>
<feature type="binding site" evidence="7">
    <location>
        <position position="42"/>
    </location>
    <ligand>
        <name>substrate</name>
    </ligand>
</feature>
<keyword evidence="2 7" id="KW-0963">Cytoplasm</keyword>
<feature type="binding site" evidence="7">
    <location>
        <position position="52"/>
    </location>
    <ligand>
        <name>Mg(2+)</name>
        <dbReference type="ChEBI" id="CHEBI:18420"/>
        <label>1</label>
    </ligand>
</feature>
<proteinExistence type="inferred from homology"/>
<feature type="region of interest" description="Disordered" evidence="8">
    <location>
        <begin position="307"/>
        <end position="335"/>
    </location>
</feature>
<feature type="binding site" evidence="7">
    <location>
        <position position="57"/>
    </location>
    <ligand>
        <name>Mg(2+)</name>
        <dbReference type="ChEBI" id="CHEBI:18420"/>
        <label>1</label>
    </ligand>
</feature>
<dbReference type="PROSITE" id="PS00387">
    <property type="entry name" value="PPASE"/>
    <property type="match status" value="1"/>
</dbReference>
<feature type="region of interest" description="Disordered" evidence="8">
    <location>
        <begin position="165"/>
        <end position="214"/>
    </location>
</feature>
<comment type="similarity">
    <text evidence="7">Belongs to the PPase family.</text>
</comment>
<feature type="binding site" evidence="7">
    <location>
        <position position="89"/>
    </location>
    <ligand>
        <name>Mg(2+)</name>
        <dbReference type="ChEBI" id="CHEBI:18420"/>
        <label>3</label>
    </ligand>
</feature>
<keyword evidence="4 7" id="KW-0378">Hydrolase</keyword>
<evidence type="ECO:0000256" key="4">
    <source>
        <dbReference type="ARBA" id="ARBA00022801"/>
    </source>
</evidence>
<dbReference type="InterPro" id="IPR008162">
    <property type="entry name" value="Pyrophosphatase"/>
</dbReference>
<feature type="binding site" evidence="7">
    <location>
        <position position="89"/>
    </location>
    <ligand>
        <name>Mg(2+)</name>
        <dbReference type="ChEBI" id="CHEBI:18420"/>
        <label>1</label>
    </ligand>
</feature>
<dbReference type="EC" id="3.6.1.1" evidence="7"/>
<dbReference type="GO" id="GO:0004427">
    <property type="term" value="F:inorganic diphosphate phosphatase activity"/>
    <property type="evidence" value="ECO:0007669"/>
    <property type="project" value="UniProtKB-UniRule"/>
</dbReference>
<name>K1DZQ3_9MICO</name>
<dbReference type="PANTHER" id="PTHR10286">
    <property type="entry name" value="INORGANIC PYROPHOSPHATASE"/>
    <property type="match status" value="1"/>
</dbReference>
<evidence type="ECO:0000256" key="1">
    <source>
        <dbReference type="ARBA" id="ARBA00001946"/>
    </source>
</evidence>
<comment type="caution">
    <text evidence="9">The sequence shown here is derived from an EMBL/GenBank/DDBJ whole genome shotgun (WGS) entry which is preliminary data.</text>
</comment>
<dbReference type="Gene3D" id="3.90.80.10">
    <property type="entry name" value="Inorganic pyrophosphatase"/>
    <property type="match status" value="1"/>
</dbReference>
<protein>
    <recommendedName>
        <fullName evidence="7">Inorganic pyrophosphatase</fullName>
        <ecNumber evidence="7">3.6.1.1</ecNumber>
    </recommendedName>
    <alternativeName>
        <fullName evidence="7">Pyrophosphate phospho-hydrolase</fullName>
        <shortName evidence="7">PPase</shortName>
    </alternativeName>
</protein>
<dbReference type="CDD" id="cd00412">
    <property type="entry name" value="pyrophosphatase"/>
    <property type="match status" value="1"/>
</dbReference>
<dbReference type="GO" id="GO:0005737">
    <property type="term" value="C:cytoplasm"/>
    <property type="evidence" value="ECO:0007669"/>
    <property type="project" value="UniProtKB-SubCell"/>
</dbReference>
<accession>K1DZQ3</accession>
<comment type="subcellular location">
    <subcellularLocation>
        <location evidence="7">Cytoplasm</location>
    </subcellularLocation>
</comment>
<feature type="compositionally biased region" description="Low complexity" evidence="8">
    <location>
        <begin position="326"/>
        <end position="335"/>
    </location>
</feature>
<dbReference type="PATRIC" id="fig|1210046.3.peg.1037"/>
<dbReference type="GO" id="GO:0000287">
    <property type="term" value="F:magnesium ion binding"/>
    <property type="evidence" value="ECO:0007669"/>
    <property type="project" value="UniProtKB-UniRule"/>
</dbReference>
<dbReference type="HAMAP" id="MF_00209">
    <property type="entry name" value="Inorganic_PPase"/>
    <property type="match status" value="1"/>
</dbReference>
<feature type="region of interest" description="Disordered" evidence="8">
    <location>
        <begin position="351"/>
        <end position="382"/>
    </location>
</feature>
<dbReference type="STRING" id="1210046.B277_05349"/>
<evidence type="ECO:0000313" key="9">
    <source>
        <dbReference type="EMBL" id="EKA61859.1"/>
    </source>
</evidence>
<comment type="subunit">
    <text evidence="7">Homohexamer.</text>
</comment>
<dbReference type="AlphaFoldDB" id="K1DZQ3"/>
<evidence type="ECO:0000256" key="5">
    <source>
        <dbReference type="ARBA" id="ARBA00022842"/>
    </source>
</evidence>
<feature type="compositionally biased region" description="Low complexity" evidence="8">
    <location>
        <begin position="356"/>
        <end position="367"/>
    </location>
</feature>
<feature type="binding site" evidence="7">
    <location>
        <position position="16"/>
    </location>
    <ligand>
        <name>substrate</name>
    </ligand>
</feature>
<dbReference type="Pfam" id="PF00719">
    <property type="entry name" value="Pyrophosphatase"/>
    <property type="match status" value="1"/>
</dbReference>
<comment type="function">
    <text evidence="7">Catalyzes the hydrolysis of inorganic pyrophosphate (PPi) forming two phosphate ions.</text>
</comment>
<feature type="binding site" evidence="7">
    <location>
        <position position="30"/>
    </location>
    <ligand>
        <name>substrate</name>
    </ligand>
</feature>
<dbReference type="GO" id="GO:0006796">
    <property type="term" value="P:phosphate-containing compound metabolic process"/>
    <property type="evidence" value="ECO:0007669"/>
    <property type="project" value="InterPro"/>
</dbReference>
<evidence type="ECO:0000256" key="6">
    <source>
        <dbReference type="ARBA" id="ARBA00047820"/>
    </source>
</evidence>
<dbReference type="FunFam" id="3.90.80.10:FF:000003">
    <property type="entry name" value="Inorganic pyrophosphatase"/>
    <property type="match status" value="1"/>
</dbReference>
<evidence type="ECO:0000256" key="3">
    <source>
        <dbReference type="ARBA" id="ARBA00022723"/>
    </source>
</evidence>
<feature type="binding site" evidence="7">
    <location>
        <position position="8"/>
    </location>
    <ligand>
        <name>Mg(2+)</name>
        <dbReference type="ChEBI" id="CHEBI:18420"/>
        <label>2</label>
    </ligand>
</feature>
<dbReference type="SUPFAM" id="SSF50324">
    <property type="entry name" value="Inorganic pyrophosphatase"/>
    <property type="match status" value="1"/>
</dbReference>
<feature type="region of interest" description="Disordered" evidence="8">
    <location>
        <begin position="246"/>
        <end position="287"/>
    </location>
</feature>
<evidence type="ECO:0000256" key="7">
    <source>
        <dbReference type="HAMAP-Rule" id="MF_00209"/>
    </source>
</evidence>
<sequence length="382" mass="42201">MEFDVTIEIPKGQKNKYEVDHATGRIRLDRMLFTSMAYPSDYGYIEDTLGEDGDPLDALVLLDEPTWPGCLVRARPIGMFHMRDEAGGDDKVLCIPAGDPRKEHIKDLEDVSEFDRLEIQHFFETYKDLEPGKSVEGAHWVGREEAIQTILEAIERAKANGVTTARWNMPNSGHAPAGGRDPLGGGHQGRRRPCPRGAGDEGEAAQRRLSDRANPRRPCRIIHAWLARSTAGARVAARDHRATTLTSWSKVAHTPPCGSLPTDHCAHPSRSPSTRTRRRPRAWSSISRVRTRCRVSGRALRIRARPLRSSSRPTERTCGHHAGYPSMSASAASTASRGAAKDHWWWKVKVGPVTHPSSPRGSLLPRSLRSEAVHGPPVPPGP</sequence>
<keyword evidence="3 7" id="KW-0479">Metal-binding</keyword>
<evidence type="ECO:0000313" key="10">
    <source>
        <dbReference type="Proteomes" id="UP000004474"/>
    </source>
</evidence>
<reference evidence="9 10" key="1">
    <citation type="journal article" date="2012" name="J. Bacteriol.">
        <title>Genome Sequence of Janibacter hoylei MTCC8307, Isolated from the Stratospheric Air.</title>
        <authorList>
            <person name="Pawar S.P."/>
            <person name="Dhotre D.P."/>
            <person name="Shetty S.A."/>
            <person name="Chowdhury S.P."/>
            <person name="Chaudhari B.L."/>
            <person name="Shouche Y.S."/>
        </authorList>
    </citation>
    <scope>NUCLEOTIDE SEQUENCE [LARGE SCALE GENOMIC DNA]</scope>
    <source>
        <strain evidence="9 10">PVAS-1</strain>
    </source>
</reference>
<dbReference type="InterPro" id="IPR036649">
    <property type="entry name" value="Pyrophosphatase_sf"/>
</dbReference>
<organism evidence="9 10">
    <name type="scientific">Janibacter hoylei PVAS-1</name>
    <dbReference type="NCBI Taxonomy" id="1210046"/>
    <lineage>
        <taxon>Bacteria</taxon>
        <taxon>Bacillati</taxon>
        <taxon>Actinomycetota</taxon>
        <taxon>Actinomycetes</taxon>
        <taxon>Micrococcales</taxon>
        <taxon>Intrasporangiaceae</taxon>
        <taxon>Janibacter</taxon>
    </lineage>
</organism>
<evidence type="ECO:0000256" key="8">
    <source>
        <dbReference type="SAM" id="MobiDB-lite"/>
    </source>
</evidence>
<feature type="binding site" evidence="7">
    <location>
        <position position="84"/>
    </location>
    <ligand>
        <name>Mg(2+)</name>
        <dbReference type="ChEBI" id="CHEBI:18420"/>
        <label>3</label>
    </ligand>
</feature>
<dbReference type="Proteomes" id="UP000004474">
    <property type="component" value="Unassembled WGS sequence"/>
</dbReference>
<gene>
    <name evidence="7" type="primary">ppa</name>
    <name evidence="9" type="ORF">B277_05349</name>
</gene>
<feature type="active site" description="Proton acceptor" evidence="7">
    <location>
        <position position="89"/>
    </location>
</feature>
<dbReference type="eggNOG" id="COG0221">
    <property type="taxonomic scope" value="Bacteria"/>
</dbReference>
<dbReference type="EMBL" id="ALWX01000020">
    <property type="protein sequence ID" value="EKA61859.1"/>
    <property type="molecule type" value="Genomic_DNA"/>
</dbReference>
<keyword evidence="5 7" id="KW-0460">Magnesium</keyword>
<comment type="catalytic activity">
    <reaction evidence="6 7">
        <text>diphosphate + H2O = 2 phosphate + H(+)</text>
        <dbReference type="Rhea" id="RHEA:24576"/>
        <dbReference type="ChEBI" id="CHEBI:15377"/>
        <dbReference type="ChEBI" id="CHEBI:15378"/>
        <dbReference type="ChEBI" id="CHEBI:33019"/>
        <dbReference type="ChEBI" id="CHEBI:43474"/>
        <dbReference type="EC" id="3.6.1.1"/>
    </reaction>
</comment>
<comment type="cofactor">
    <cofactor evidence="1 7">
        <name>Mg(2+)</name>
        <dbReference type="ChEBI" id="CHEBI:18420"/>
    </cofactor>
</comment>
<feature type="compositionally biased region" description="Basic and acidic residues" evidence="8">
    <location>
        <begin position="204"/>
        <end position="214"/>
    </location>
</feature>
<feature type="binding site" evidence="7">
    <location>
        <position position="57"/>
    </location>
    <ligand>
        <name>Mg(2+)</name>
        <dbReference type="ChEBI" id="CHEBI:18420"/>
        <label>2</label>
    </ligand>
</feature>
<feature type="binding site" evidence="7">
    <location>
        <position position="126"/>
    </location>
    <ligand>
        <name>substrate</name>
    </ligand>
</feature>